<dbReference type="NCBIfam" id="TIGR00008">
    <property type="entry name" value="infA"/>
    <property type="match status" value="1"/>
</dbReference>
<dbReference type="InterPro" id="IPR006196">
    <property type="entry name" value="RNA-binding_domain_S1_IF1"/>
</dbReference>
<dbReference type="PROSITE" id="PS50832">
    <property type="entry name" value="S1_IF1_TYPE"/>
    <property type="match status" value="1"/>
</dbReference>
<keyword evidence="4 6" id="KW-0396">Initiation factor</keyword>
<dbReference type="GO" id="GO:0003743">
    <property type="term" value="F:translation initiation factor activity"/>
    <property type="evidence" value="ECO:0007669"/>
    <property type="project" value="UniProtKB-UniRule"/>
</dbReference>
<organism evidence="8">
    <name type="scientific">Cryptomeria japonica var. sinensis</name>
    <dbReference type="NCBI Taxonomy" id="99810"/>
    <lineage>
        <taxon>Eukaryota</taxon>
        <taxon>Viridiplantae</taxon>
        <taxon>Streptophyta</taxon>
        <taxon>Embryophyta</taxon>
        <taxon>Tracheophyta</taxon>
        <taxon>Spermatophyta</taxon>
        <taxon>Pinopsida</taxon>
        <taxon>Pinidae</taxon>
        <taxon>Conifers II</taxon>
        <taxon>Cupressales</taxon>
        <taxon>Cupressaceae</taxon>
        <taxon>Cryptomeria</taxon>
    </lineage>
</organism>
<dbReference type="GO" id="GO:0019843">
    <property type="term" value="F:rRNA binding"/>
    <property type="evidence" value="ECO:0007669"/>
    <property type="project" value="UniProtKB-UniRule"/>
</dbReference>
<dbReference type="CDD" id="cd04451">
    <property type="entry name" value="S1_IF1"/>
    <property type="match status" value="1"/>
</dbReference>
<gene>
    <name evidence="6 8" type="primary">infA</name>
</gene>
<keyword evidence="5 6" id="KW-0648">Protein biosynthesis</keyword>
<evidence type="ECO:0000313" key="8">
    <source>
        <dbReference type="EMBL" id="QLF67986.1"/>
    </source>
</evidence>
<evidence type="ECO:0000259" key="7">
    <source>
        <dbReference type="PROSITE" id="PS50832"/>
    </source>
</evidence>
<dbReference type="GO" id="GO:0009507">
    <property type="term" value="C:chloroplast"/>
    <property type="evidence" value="ECO:0007669"/>
    <property type="project" value="UniProtKB-SubCell"/>
</dbReference>
<dbReference type="InterPro" id="IPR004368">
    <property type="entry name" value="TIF_IF1"/>
</dbReference>
<evidence type="ECO:0000256" key="5">
    <source>
        <dbReference type="ARBA" id="ARBA00022917"/>
    </source>
</evidence>
<keyword evidence="6" id="KW-0699">rRNA-binding</keyword>
<name>A0A7D5FFZ8_CRYJA</name>
<feature type="domain" description="S1-like" evidence="7">
    <location>
        <begin position="27"/>
        <end position="96"/>
    </location>
</feature>
<keyword evidence="6" id="KW-0694">RNA-binding</keyword>
<sequence length="112" mass="12884">MNVIVNNYSSFFNHCKKTRSLVKMSTKKNFVTVEGVVTIAYPNGMFLVHLDNDIDVLTVVSGKIRYRTIRVVPGDRVTVELPLYDLSKGRIIYRHPVKRNDDDDFISATDQY</sequence>
<comment type="subcellular location">
    <subcellularLocation>
        <location evidence="6">Plastid</location>
        <location evidence="6">Chloroplast</location>
    </subcellularLocation>
</comment>
<dbReference type="GO" id="GO:0043022">
    <property type="term" value="F:ribosome binding"/>
    <property type="evidence" value="ECO:0007669"/>
    <property type="project" value="UniProtKB-UniRule"/>
</dbReference>
<geneLocation type="chloroplast" evidence="8"/>
<comment type="similarity">
    <text evidence="2 6">Belongs to the IF-1 family.</text>
</comment>
<dbReference type="GO" id="GO:0005829">
    <property type="term" value="C:cytosol"/>
    <property type="evidence" value="ECO:0007669"/>
    <property type="project" value="TreeGrafter"/>
</dbReference>
<dbReference type="PANTHER" id="PTHR33370">
    <property type="entry name" value="TRANSLATION INITIATION FACTOR IF-1, CHLOROPLASTIC"/>
    <property type="match status" value="1"/>
</dbReference>
<dbReference type="PANTHER" id="PTHR33370:SF1">
    <property type="entry name" value="TRANSLATION INITIATION FACTOR IF-1, CHLOROPLASTIC"/>
    <property type="match status" value="1"/>
</dbReference>
<dbReference type="InterPro" id="IPR012340">
    <property type="entry name" value="NA-bd_OB-fold"/>
</dbReference>
<dbReference type="EMBL" id="MT554702">
    <property type="protein sequence ID" value="QLF67986.1"/>
    <property type="molecule type" value="Genomic_DNA"/>
</dbReference>
<keyword evidence="8" id="KW-0934">Plastid</keyword>
<comment type="subunit">
    <text evidence="3 6">Component of the 30S ribosomal translation pre-initiation complex which assembles on the 30S ribosome in the order IF-2 and IF-3, IF-1 and N-formylmethionyl-tRNA(fMet); mRNA recruitment can occur at any time during PIC assembly.</text>
</comment>
<evidence type="ECO:0000256" key="2">
    <source>
        <dbReference type="ARBA" id="ARBA00010939"/>
    </source>
</evidence>
<accession>A0A7D5FFZ8</accession>
<dbReference type="SUPFAM" id="SSF50249">
    <property type="entry name" value="Nucleic acid-binding proteins"/>
    <property type="match status" value="1"/>
</dbReference>
<evidence type="ECO:0000256" key="3">
    <source>
        <dbReference type="ARBA" id="ARBA00011599"/>
    </source>
</evidence>
<reference evidence="8" key="1">
    <citation type="submission" date="2020-06" db="EMBL/GenBank/DDBJ databases">
        <title>Complete Chloroplast Genome of Cryptomeria fortunei.</title>
        <authorList>
            <person name="Xie W."/>
            <person name="Zhang F."/>
        </authorList>
    </citation>
    <scope>NUCLEOTIDE SEQUENCE</scope>
</reference>
<keyword evidence="8" id="KW-0150">Chloroplast</keyword>
<proteinExistence type="inferred from homology"/>
<evidence type="ECO:0000256" key="1">
    <source>
        <dbReference type="ARBA" id="ARBA00003935"/>
    </source>
</evidence>
<evidence type="ECO:0000256" key="4">
    <source>
        <dbReference type="ARBA" id="ARBA00022540"/>
    </source>
</evidence>
<protein>
    <recommendedName>
        <fullName evidence="6">Translation initiation factor IF-1, chloroplastic</fullName>
    </recommendedName>
</protein>
<dbReference type="Pfam" id="PF01176">
    <property type="entry name" value="eIF-1a"/>
    <property type="match status" value="1"/>
</dbReference>
<dbReference type="AlphaFoldDB" id="A0A7D5FFZ8"/>
<comment type="function">
    <text evidence="1 6">One of the essential components for the initiation of protein synthesis. Stabilizes the binding of IF-2 and IF-3 on the 30S subunit to which N-formylmethionyl-tRNA(fMet) subsequently binds. Helps modulate mRNA selection, yielding the 30S pre-initiation complex (PIC). Upon addition of the 50S ribosomal subunit IF-1, IF-2 and IF-3 are released leaving the mature 70S translation initiation complex.</text>
</comment>
<dbReference type="Gene3D" id="2.40.50.140">
    <property type="entry name" value="Nucleic acid-binding proteins"/>
    <property type="match status" value="1"/>
</dbReference>
<dbReference type="HAMAP" id="MF_00075">
    <property type="entry name" value="IF_1"/>
    <property type="match status" value="1"/>
</dbReference>
<evidence type="ECO:0000256" key="6">
    <source>
        <dbReference type="HAMAP-Rule" id="MF_00075"/>
    </source>
</evidence>